<organism evidence="1 2">
    <name type="scientific">Leptospira tipperaryensis</name>
    <dbReference type="NCBI Taxonomy" id="2564040"/>
    <lineage>
        <taxon>Bacteria</taxon>
        <taxon>Pseudomonadati</taxon>
        <taxon>Spirochaetota</taxon>
        <taxon>Spirochaetia</taxon>
        <taxon>Leptospirales</taxon>
        <taxon>Leptospiraceae</taxon>
        <taxon>Leptospira</taxon>
    </lineage>
</organism>
<name>A0A1D7V048_9LEPT</name>
<protein>
    <submittedName>
        <fullName evidence="1">Uncharacterized protein</fullName>
    </submittedName>
</protein>
<proteinExistence type="predicted"/>
<evidence type="ECO:0000313" key="1">
    <source>
        <dbReference type="EMBL" id="AOP35190.1"/>
    </source>
</evidence>
<gene>
    <name evidence="1" type="ORF">A0128_15885</name>
</gene>
<accession>A0A1D7V048</accession>
<dbReference type="AlphaFoldDB" id="A0A1D7V048"/>
<dbReference type="Proteomes" id="UP000094197">
    <property type="component" value="Chromosome 1"/>
</dbReference>
<evidence type="ECO:0000313" key="2">
    <source>
        <dbReference type="Proteomes" id="UP000094197"/>
    </source>
</evidence>
<keyword evidence="2" id="KW-1185">Reference proteome</keyword>
<sequence length="115" mass="13413">MAISKSSRKPTPKKRRNFVHIRNVGTPLFFKKILLKKSESSKRNARFFLYEILFHRLLSLGGNTFPGRGSFRCKLRVIFCSLCFRSQVRDFFYLFGSSHTSKLLFLKSKLSENGN</sequence>
<dbReference type="EMBL" id="CP015217">
    <property type="protein sequence ID" value="AOP35190.1"/>
    <property type="molecule type" value="Genomic_DNA"/>
</dbReference>
<dbReference type="KEGG" id="laj:A0128_15885"/>
<reference evidence="1 2" key="1">
    <citation type="submission" date="2016-04" db="EMBL/GenBank/DDBJ databases">
        <title>Complete genome seqeunce of Leptospira alstonii serovar Room22.</title>
        <authorList>
            <person name="Nally J.E."/>
            <person name="Bayles D.O."/>
            <person name="Hurley D."/>
            <person name="Fanning S."/>
            <person name="McMahon B.J."/>
            <person name="Arent Z."/>
        </authorList>
    </citation>
    <scope>NUCLEOTIDE SEQUENCE [LARGE SCALE GENOMIC DNA]</scope>
    <source>
        <strain evidence="1 2">GWTS #1</strain>
    </source>
</reference>